<accession>A0A1M5ATF7</accession>
<proteinExistence type="predicted"/>
<protein>
    <submittedName>
        <fullName evidence="2">TIR domain-containing protein</fullName>
    </submittedName>
</protein>
<dbReference type="OrthoDB" id="9810385at2"/>
<organism evidence="2 3">
    <name type="scientific">Chryseobacterium takakiae</name>
    <dbReference type="NCBI Taxonomy" id="1302685"/>
    <lineage>
        <taxon>Bacteria</taxon>
        <taxon>Pseudomonadati</taxon>
        <taxon>Bacteroidota</taxon>
        <taxon>Flavobacteriia</taxon>
        <taxon>Flavobacteriales</taxon>
        <taxon>Weeksellaceae</taxon>
        <taxon>Chryseobacterium group</taxon>
        <taxon>Chryseobacterium</taxon>
    </lineage>
</organism>
<gene>
    <name evidence="2" type="ORF">SAMN05444408_11511</name>
</gene>
<dbReference type="Pfam" id="PF13676">
    <property type="entry name" value="TIR_2"/>
    <property type="match status" value="1"/>
</dbReference>
<dbReference type="Proteomes" id="UP000184236">
    <property type="component" value="Unassembled WGS sequence"/>
</dbReference>
<dbReference type="Gene3D" id="3.40.50.10140">
    <property type="entry name" value="Toll/interleukin-1 receptor homology (TIR) domain"/>
    <property type="match status" value="1"/>
</dbReference>
<keyword evidence="3" id="KW-1185">Reference proteome</keyword>
<dbReference type="RefSeq" id="WP_072885836.1">
    <property type="nucleotide sequence ID" value="NZ_FQVO01000015.1"/>
</dbReference>
<name>A0A1M5ATF7_9FLAO</name>
<dbReference type="InterPro" id="IPR035897">
    <property type="entry name" value="Toll_tir_struct_dom_sf"/>
</dbReference>
<dbReference type="AlphaFoldDB" id="A0A1M5ATF7"/>
<dbReference type="InterPro" id="IPR000157">
    <property type="entry name" value="TIR_dom"/>
</dbReference>
<feature type="domain" description="TIR" evidence="1">
    <location>
        <begin position="37"/>
        <end position="129"/>
    </location>
</feature>
<dbReference type="EMBL" id="FQVO01000015">
    <property type="protein sequence ID" value="SHF33426.1"/>
    <property type="molecule type" value="Genomic_DNA"/>
</dbReference>
<evidence type="ECO:0000259" key="1">
    <source>
        <dbReference type="Pfam" id="PF13676"/>
    </source>
</evidence>
<dbReference type="STRING" id="1302685.SAMN05444408_11511"/>
<reference evidence="3" key="1">
    <citation type="submission" date="2016-11" db="EMBL/GenBank/DDBJ databases">
        <authorList>
            <person name="Varghese N."/>
            <person name="Submissions S."/>
        </authorList>
    </citation>
    <scope>NUCLEOTIDE SEQUENCE [LARGE SCALE GENOMIC DNA]</scope>
    <source>
        <strain evidence="3">DSM 26898</strain>
    </source>
</reference>
<sequence length="185" mass="21536">MFYTKSYLRDLSRTGRKGTKTFSATVNESKNSMSFDIFLSHSYRDKEYIEGLFLELSSKGFKVYVDWIVDSHLDRKNVDKKTVALIRNRMKQSKSLIYATSENASTSKWMPWELGYMDGETSRCAILPITDYENSSFEGQEFLSVYPYVTKESVKGLVTGNISTEEILWLNENSRSYQSLKEWLR</sequence>
<evidence type="ECO:0000313" key="3">
    <source>
        <dbReference type="Proteomes" id="UP000184236"/>
    </source>
</evidence>
<evidence type="ECO:0000313" key="2">
    <source>
        <dbReference type="EMBL" id="SHF33426.1"/>
    </source>
</evidence>
<dbReference type="GO" id="GO:0007165">
    <property type="term" value="P:signal transduction"/>
    <property type="evidence" value="ECO:0007669"/>
    <property type="project" value="InterPro"/>
</dbReference>
<dbReference type="SUPFAM" id="SSF52200">
    <property type="entry name" value="Toll/Interleukin receptor TIR domain"/>
    <property type="match status" value="1"/>
</dbReference>